<dbReference type="GO" id="GO:1990716">
    <property type="term" value="C:axonemal central apparatus"/>
    <property type="evidence" value="ECO:0007669"/>
    <property type="project" value="TreeGrafter"/>
</dbReference>
<dbReference type="GO" id="GO:0035082">
    <property type="term" value="P:axoneme assembly"/>
    <property type="evidence" value="ECO:0007669"/>
    <property type="project" value="TreeGrafter"/>
</dbReference>
<keyword evidence="7" id="KW-1185">Reference proteome</keyword>
<feature type="non-terminal residue" evidence="6">
    <location>
        <position position="621"/>
    </location>
</feature>
<dbReference type="PANTHER" id="PTHR14604:SF3">
    <property type="entry name" value="SPERM-ASSOCIATED ANTIGEN 16 PROTEIN"/>
    <property type="match status" value="1"/>
</dbReference>
<dbReference type="AlphaFoldDB" id="A0A8J7PA29"/>
<dbReference type="SMART" id="SM00320">
    <property type="entry name" value="WD40"/>
    <property type="match status" value="7"/>
</dbReference>
<dbReference type="FunFam" id="2.130.10.10:FF:001413">
    <property type="entry name" value="sperm-associated antigen 16 protein"/>
    <property type="match status" value="1"/>
</dbReference>
<sequence>MAGVGAGQSLDVEDGPYYLEKVSIPEDSEDDYQYEEVAADDEWSLTEGEEDLEAAVKALREQTEGTQTVPKTPSALQSLSRKPEVVDDFLRNFLIKMGMRKTLDCFQTEWYEMEQRGLQQVGFVPDAYTHNQLLGNRIKSLEKERESYRQAAFKAGEALVKLQKERDFHRMQHKRVVQEKNRLTEDLRRLKKHYASYEPALRQLKDKYQAALKQKMLIGLERDRAVGQIAGLEATLRNVQSERDVLPRRVTMTQKSSKDTSVLRGQSKRSPDREPRQPVDGVAPYDSAKDPTKHPKVSKHPKDSEFPVDSRVNPYLSQVKGQAAQAAKASGFRLTSSLKAHELPVSCLALHPRKQILVTASDDRLWKMWGIPNREIIMTGEGHADWLSGCCFHPDGGKLATTSGDTAVKVWDFSRGECVLTLEGHARAAWGCSFHTCGDFVASCSLDNTSKVWDLHSERCRCTLRGHVDSVNSVVFLPFSNTLLTSSADKTLSLWDARTGLCAQTFYGHLHSCNHATFNLMGDTVVSCDSYGVVKLWDVRKVAAMLSIDTGPHPGNQTAFSPSGRTVAVASNDGSVKLLDLASSQVTSLVGHEDAVQSVVFSHRGEYLFSGGSDGTVHFWS</sequence>
<dbReference type="PANTHER" id="PTHR14604">
    <property type="entry name" value="WD40 REPEAT PF20"/>
    <property type="match status" value="1"/>
</dbReference>
<dbReference type="PROSITE" id="PS00678">
    <property type="entry name" value="WD_REPEATS_1"/>
    <property type="match status" value="3"/>
</dbReference>
<evidence type="ECO:0000256" key="1">
    <source>
        <dbReference type="ARBA" id="ARBA00022574"/>
    </source>
</evidence>
<feature type="repeat" description="WD" evidence="3">
    <location>
        <begin position="464"/>
        <end position="505"/>
    </location>
</feature>
<feature type="coiled-coil region" evidence="4">
    <location>
        <begin position="131"/>
        <end position="193"/>
    </location>
</feature>
<gene>
    <name evidence="6" type="primary">Spag16</name>
    <name evidence="6" type="ORF">GTO95_0015134</name>
</gene>
<dbReference type="PROSITE" id="PS50082">
    <property type="entry name" value="WD_REPEATS_2"/>
    <property type="match status" value="5"/>
</dbReference>
<feature type="non-terminal residue" evidence="6">
    <location>
        <position position="1"/>
    </location>
</feature>
<dbReference type="SUPFAM" id="SSF50978">
    <property type="entry name" value="WD40 repeat-like"/>
    <property type="match status" value="1"/>
</dbReference>
<accession>A0A8J7PA29</accession>
<organism evidence="6 7">
    <name type="scientific">Atractosteus spatula</name>
    <name type="common">Alligator gar</name>
    <name type="synonym">Lepisosteus spatula</name>
    <dbReference type="NCBI Taxonomy" id="7917"/>
    <lineage>
        <taxon>Eukaryota</taxon>
        <taxon>Metazoa</taxon>
        <taxon>Chordata</taxon>
        <taxon>Craniata</taxon>
        <taxon>Vertebrata</taxon>
        <taxon>Euteleostomi</taxon>
        <taxon>Actinopterygii</taxon>
        <taxon>Neopterygii</taxon>
        <taxon>Holostei</taxon>
        <taxon>Semionotiformes</taxon>
        <taxon>Lepisosteidae</taxon>
        <taxon>Atractosteus</taxon>
    </lineage>
</organism>
<dbReference type="InterPro" id="IPR015943">
    <property type="entry name" value="WD40/YVTN_repeat-like_dom_sf"/>
</dbReference>
<keyword evidence="2" id="KW-0677">Repeat</keyword>
<feature type="repeat" description="WD" evidence="3">
    <location>
        <begin position="380"/>
        <end position="421"/>
    </location>
</feature>
<evidence type="ECO:0000256" key="2">
    <source>
        <dbReference type="ARBA" id="ARBA00022737"/>
    </source>
</evidence>
<dbReference type="PROSITE" id="PS50294">
    <property type="entry name" value="WD_REPEATS_REGION"/>
    <property type="match status" value="5"/>
</dbReference>
<dbReference type="PRINTS" id="PR00320">
    <property type="entry name" value="GPROTEINBRPT"/>
</dbReference>
<feature type="region of interest" description="Disordered" evidence="5">
    <location>
        <begin position="250"/>
        <end position="309"/>
    </location>
</feature>
<evidence type="ECO:0000256" key="4">
    <source>
        <dbReference type="SAM" id="Coils"/>
    </source>
</evidence>
<feature type="repeat" description="WD" evidence="3">
    <location>
        <begin position="338"/>
        <end position="379"/>
    </location>
</feature>
<evidence type="ECO:0000313" key="7">
    <source>
        <dbReference type="Proteomes" id="UP000736164"/>
    </source>
</evidence>
<dbReference type="InterPro" id="IPR050995">
    <property type="entry name" value="WD-F-box_domain-protein"/>
</dbReference>
<dbReference type="Pfam" id="PF00400">
    <property type="entry name" value="WD40"/>
    <property type="match status" value="7"/>
</dbReference>
<dbReference type="FunFam" id="2.130.10.10:FF:001313">
    <property type="entry name" value="Predicted protein"/>
    <property type="match status" value="1"/>
</dbReference>
<reference evidence="6" key="1">
    <citation type="journal article" date="2021" name="Cell">
        <title>Tracing the genetic footprints of vertebrate landing in non-teleost ray-finned fishes.</title>
        <authorList>
            <person name="Bi X."/>
            <person name="Wang K."/>
            <person name="Yang L."/>
            <person name="Pan H."/>
            <person name="Jiang H."/>
            <person name="Wei Q."/>
            <person name="Fang M."/>
            <person name="Yu H."/>
            <person name="Zhu C."/>
            <person name="Cai Y."/>
            <person name="He Y."/>
            <person name="Gan X."/>
            <person name="Zeng H."/>
            <person name="Yu D."/>
            <person name="Zhu Y."/>
            <person name="Jiang H."/>
            <person name="Qiu Q."/>
            <person name="Yang H."/>
            <person name="Zhang Y.E."/>
            <person name="Wang W."/>
            <person name="Zhu M."/>
            <person name="He S."/>
            <person name="Zhang G."/>
        </authorList>
    </citation>
    <scope>NUCLEOTIDE SEQUENCE</scope>
    <source>
        <strain evidence="6">Allg_001</strain>
    </source>
</reference>
<evidence type="ECO:0000313" key="6">
    <source>
        <dbReference type="EMBL" id="MBN3324958.1"/>
    </source>
</evidence>
<dbReference type="CDD" id="cd00200">
    <property type="entry name" value="WD40"/>
    <property type="match status" value="1"/>
</dbReference>
<evidence type="ECO:0000256" key="5">
    <source>
        <dbReference type="SAM" id="MobiDB-lite"/>
    </source>
</evidence>
<keyword evidence="1 3" id="KW-0853">WD repeat</keyword>
<name>A0A8J7PA29_ATRSP</name>
<feature type="repeat" description="WD" evidence="3">
    <location>
        <begin position="422"/>
        <end position="463"/>
    </location>
</feature>
<proteinExistence type="predicted"/>
<protein>
    <submittedName>
        <fullName evidence="6">SPG16 protein</fullName>
    </submittedName>
</protein>
<dbReference type="InterPro" id="IPR020472">
    <property type="entry name" value="WD40_PAC1"/>
</dbReference>
<dbReference type="InterPro" id="IPR019775">
    <property type="entry name" value="WD40_repeat_CS"/>
</dbReference>
<keyword evidence="4" id="KW-0175">Coiled coil</keyword>
<dbReference type="EMBL" id="JAAWVO010073544">
    <property type="protein sequence ID" value="MBN3324958.1"/>
    <property type="molecule type" value="Genomic_DNA"/>
</dbReference>
<dbReference type="InterPro" id="IPR036322">
    <property type="entry name" value="WD40_repeat_dom_sf"/>
</dbReference>
<feature type="repeat" description="WD" evidence="3">
    <location>
        <begin position="589"/>
        <end position="621"/>
    </location>
</feature>
<dbReference type="InterPro" id="IPR001680">
    <property type="entry name" value="WD40_rpt"/>
</dbReference>
<dbReference type="Gene3D" id="2.130.10.10">
    <property type="entry name" value="YVTN repeat-like/Quinoprotein amine dehydrogenase"/>
    <property type="match status" value="3"/>
</dbReference>
<feature type="compositionally biased region" description="Polar residues" evidence="5">
    <location>
        <begin position="251"/>
        <end position="264"/>
    </location>
</feature>
<comment type="caution">
    <text evidence="6">The sequence shown here is derived from an EMBL/GenBank/DDBJ whole genome shotgun (WGS) entry which is preliminary data.</text>
</comment>
<evidence type="ECO:0000256" key="3">
    <source>
        <dbReference type="PROSITE-ProRule" id="PRU00221"/>
    </source>
</evidence>
<dbReference type="Proteomes" id="UP000736164">
    <property type="component" value="Unassembled WGS sequence"/>
</dbReference>